<dbReference type="OrthoDB" id="195104at2"/>
<dbReference type="EMBL" id="CP031222">
    <property type="protein sequence ID" value="AXI03660.1"/>
    <property type="molecule type" value="Genomic_DNA"/>
</dbReference>
<accession>A0A345P8Q1</accession>
<evidence type="ECO:0000313" key="1">
    <source>
        <dbReference type="EMBL" id="AXI03660.1"/>
    </source>
</evidence>
<dbReference type="KEGG" id="mbah:HYN46_12975"/>
<organism evidence="1 2">
    <name type="scientific">Aquirhabdus parva</name>
    <dbReference type="NCBI Taxonomy" id="2283318"/>
    <lineage>
        <taxon>Bacteria</taxon>
        <taxon>Pseudomonadati</taxon>
        <taxon>Pseudomonadota</taxon>
        <taxon>Gammaproteobacteria</taxon>
        <taxon>Moraxellales</taxon>
        <taxon>Moraxellaceae</taxon>
        <taxon>Aquirhabdus</taxon>
    </lineage>
</organism>
<dbReference type="NCBIfam" id="TIGR04042">
    <property type="entry name" value="MSMEG_0570_fam"/>
    <property type="match status" value="1"/>
</dbReference>
<gene>
    <name evidence="1" type="ORF">HYN46_12975</name>
</gene>
<dbReference type="RefSeq" id="WP_114899768.1">
    <property type="nucleotide sequence ID" value="NZ_CP031222.1"/>
</dbReference>
<dbReference type="Proteomes" id="UP000253940">
    <property type="component" value="Chromosome"/>
</dbReference>
<protein>
    <submittedName>
        <fullName evidence="1">MSMEG_0570 family nitrogen starvation response protein</fullName>
    </submittedName>
</protein>
<sequence>MPAVNFEIQWPDGQISSGYSPSTIIHDYLAEGVSYPLNDFMQRAESGLNAASERVRTVYGYACSSAMDCLYILQEQAKKYPDPESQITLLRMRQSP</sequence>
<dbReference type="InterPro" id="IPR023846">
    <property type="entry name" value="CHP04042_MSMEG0570"/>
</dbReference>
<name>A0A345P8Q1_9GAMM</name>
<reference evidence="1 2" key="1">
    <citation type="submission" date="2018-07" db="EMBL/GenBank/DDBJ databases">
        <title>Genome sequencing of Moraxellaceae gen. HYN0046.</title>
        <authorList>
            <person name="Kim M."/>
            <person name="Yi H."/>
        </authorList>
    </citation>
    <scope>NUCLEOTIDE SEQUENCE [LARGE SCALE GENOMIC DNA]</scope>
    <source>
        <strain evidence="1 2">HYN0046</strain>
    </source>
</reference>
<dbReference type="AlphaFoldDB" id="A0A345P8Q1"/>
<evidence type="ECO:0000313" key="2">
    <source>
        <dbReference type="Proteomes" id="UP000253940"/>
    </source>
</evidence>
<keyword evidence="2" id="KW-1185">Reference proteome</keyword>
<proteinExistence type="predicted"/>